<dbReference type="Gene3D" id="6.20.240.60">
    <property type="match status" value="1"/>
</dbReference>
<accession>A0ABQ9ZRR1</accession>
<dbReference type="EMBL" id="JAOYFB010000005">
    <property type="protein sequence ID" value="KAK4015605.1"/>
    <property type="molecule type" value="Genomic_DNA"/>
</dbReference>
<dbReference type="Gene3D" id="1.10.10.2520">
    <property type="entry name" value="Cell wall hydrolase SleB, domain 1"/>
    <property type="match status" value="1"/>
</dbReference>
<evidence type="ECO:0000259" key="2">
    <source>
        <dbReference type="Pfam" id="PF07486"/>
    </source>
</evidence>
<feature type="domain" description="Cell wall hydrolase SleB" evidence="2">
    <location>
        <begin position="100"/>
        <end position="211"/>
    </location>
</feature>
<proteinExistence type="predicted"/>
<name>A0ABQ9ZRR1_9CRUS</name>
<dbReference type="Pfam" id="PF07486">
    <property type="entry name" value="Hydrolase_2"/>
    <property type="match status" value="1"/>
</dbReference>
<keyword evidence="4" id="KW-1185">Reference proteome</keyword>
<evidence type="ECO:0000313" key="3">
    <source>
        <dbReference type="EMBL" id="KAK4015605.1"/>
    </source>
</evidence>
<dbReference type="Proteomes" id="UP001234178">
    <property type="component" value="Unassembled WGS sequence"/>
</dbReference>
<sequence length="214" mass="24590">MANIRLSILSSLLWTAILIIVDGTSCQIWSYDDDEWQNECNYPECDDNSQIINEDCGEAHLPDDGERDQGFSETTPEFELDRNSWEYHILHKTIFAEARGEPELGQRGVAWVIKNRADQNQAYWGGNTIIGVCLHPFQFECWNLDRSHLIDEAIRSEPDAFNAIDVWLPEVYLNPDPTDGADHYNNPDKEGYPPWTNNIASVIKLGNHQFYKSK</sequence>
<keyword evidence="1" id="KW-0732">Signal</keyword>
<gene>
    <name evidence="3" type="ORF">OUZ56_030580</name>
</gene>
<evidence type="ECO:0000313" key="4">
    <source>
        <dbReference type="Proteomes" id="UP001234178"/>
    </source>
</evidence>
<feature type="signal peptide" evidence="1">
    <location>
        <begin position="1"/>
        <end position="26"/>
    </location>
</feature>
<evidence type="ECO:0000256" key="1">
    <source>
        <dbReference type="SAM" id="SignalP"/>
    </source>
</evidence>
<organism evidence="3 4">
    <name type="scientific">Daphnia magna</name>
    <dbReference type="NCBI Taxonomy" id="35525"/>
    <lineage>
        <taxon>Eukaryota</taxon>
        <taxon>Metazoa</taxon>
        <taxon>Ecdysozoa</taxon>
        <taxon>Arthropoda</taxon>
        <taxon>Crustacea</taxon>
        <taxon>Branchiopoda</taxon>
        <taxon>Diplostraca</taxon>
        <taxon>Cladocera</taxon>
        <taxon>Anomopoda</taxon>
        <taxon>Daphniidae</taxon>
        <taxon>Daphnia</taxon>
    </lineage>
</organism>
<dbReference type="InterPro" id="IPR011105">
    <property type="entry name" value="Cell_wall_hydrolase_SleB"/>
</dbReference>
<reference evidence="3 4" key="1">
    <citation type="journal article" date="2023" name="Nucleic Acids Res.">
        <title>The hologenome of Daphnia magna reveals possible DNA methylation and microbiome-mediated evolution of the host genome.</title>
        <authorList>
            <person name="Chaturvedi A."/>
            <person name="Li X."/>
            <person name="Dhandapani V."/>
            <person name="Marshall H."/>
            <person name="Kissane S."/>
            <person name="Cuenca-Cambronero M."/>
            <person name="Asole G."/>
            <person name="Calvet F."/>
            <person name="Ruiz-Romero M."/>
            <person name="Marangio P."/>
            <person name="Guigo R."/>
            <person name="Rago D."/>
            <person name="Mirbahai L."/>
            <person name="Eastwood N."/>
            <person name="Colbourne J.K."/>
            <person name="Zhou J."/>
            <person name="Mallon E."/>
            <person name="Orsini L."/>
        </authorList>
    </citation>
    <scope>NUCLEOTIDE SEQUENCE [LARGE SCALE GENOMIC DNA]</scope>
    <source>
        <strain evidence="3">LRV0_1</strain>
    </source>
</reference>
<dbReference type="InterPro" id="IPR042047">
    <property type="entry name" value="SleB_dom1"/>
</dbReference>
<protein>
    <recommendedName>
        <fullName evidence="2">Cell wall hydrolase SleB domain-containing protein</fullName>
    </recommendedName>
</protein>
<comment type="caution">
    <text evidence="3">The sequence shown here is derived from an EMBL/GenBank/DDBJ whole genome shotgun (WGS) entry which is preliminary data.</text>
</comment>
<feature type="chain" id="PRO_5046263905" description="Cell wall hydrolase SleB domain-containing protein" evidence="1">
    <location>
        <begin position="27"/>
        <end position="214"/>
    </location>
</feature>